<sequence length="158" mass="17645">MRNRFFKHDPGYIALKDLEAKTSKYSATTTSRERSSSNSTDNSDDCYTSSFKKRMSTAFSSRTSRHSRKSSVVSDIIKSKRASFRGAFTATKDVLVSIPLTTRRSTDCSTDGRGEQKTATDKIAGKERHSWIKNWASSPPIELGPVFTVSHSTLFTPF</sequence>
<gene>
    <name evidence="1" type="ORF">NQ176_g2689</name>
</gene>
<proteinExistence type="predicted"/>
<reference evidence="1" key="1">
    <citation type="submission" date="2022-08" db="EMBL/GenBank/DDBJ databases">
        <title>Genome Sequence of Lecanicillium fungicola.</title>
        <authorList>
            <person name="Buettner E."/>
        </authorList>
    </citation>
    <scope>NUCLEOTIDE SEQUENCE</scope>
    <source>
        <strain evidence="1">Babe33</strain>
    </source>
</reference>
<accession>A0ACC1NMS6</accession>
<organism evidence="1 2">
    <name type="scientific">Zarea fungicola</name>
    <dbReference type="NCBI Taxonomy" id="93591"/>
    <lineage>
        <taxon>Eukaryota</taxon>
        <taxon>Fungi</taxon>
        <taxon>Dikarya</taxon>
        <taxon>Ascomycota</taxon>
        <taxon>Pezizomycotina</taxon>
        <taxon>Sordariomycetes</taxon>
        <taxon>Hypocreomycetidae</taxon>
        <taxon>Hypocreales</taxon>
        <taxon>Cordycipitaceae</taxon>
        <taxon>Zarea</taxon>
    </lineage>
</organism>
<keyword evidence="2" id="KW-1185">Reference proteome</keyword>
<name>A0ACC1NMS6_9HYPO</name>
<evidence type="ECO:0000313" key="2">
    <source>
        <dbReference type="Proteomes" id="UP001143910"/>
    </source>
</evidence>
<comment type="caution">
    <text evidence="1">The sequence shown here is derived from an EMBL/GenBank/DDBJ whole genome shotgun (WGS) entry which is preliminary data.</text>
</comment>
<dbReference type="Proteomes" id="UP001143910">
    <property type="component" value="Unassembled WGS sequence"/>
</dbReference>
<evidence type="ECO:0000313" key="1">
    <source>
        <dbReference type="EMBL" id="KAJ2980369.1"/>
    </source>
</evidence>
<dbReference type="EMBL" id="JANJQO010000204">
    <property type="protein sequence ID" value="KAJ2980369.1"/>
    <property type="molecule type" value="Genomic_DNA"/>
</dbReference>
<protein>
    <submittedName>
        <fullName evidence="1">Uncharacterized protein</fullName>
    </submittedName>
</protein>